<dbReference type="STRING" id="1173022.Cri9333_4041"/>
<protein>
    <submittedName>
        <fullName evidence="2">Uncharacterized protein</fullName>
    </submittedName>
</protein>
<keyword evidence="1" id="KW-0812">Transmembrane</keyword>
<evidence type="ECO:0000313" key="3">
    <source>
        <dbReference type="Proteomes" id="UP000010472"/>
    </source>
</evidence>
<keyword evidence="1" id="KW-0472">Membrane</keyword>
<accession>K9W3R1</accession>
<feature type="transmembrane region" description="Helical" evidence="1">
    <location>
        <begin position="27"/>
        <end position="48"/>
    </location>
</feature>
<dbReference type="AlphaFoldDB" id="K9W3R1"/>
<keyword evidence="1" id="KW-1133">Transmembrane helix</keyword>
<gene>
    <name evidence="2" type="ORF">Cri9333_4041</name>
</gene>
<reference evidence="2 3" key="1">
    <citation type="submission" date="2012-06" db="EMBL/GenBank/DDBJ databases">
        <title>Finished chromosome of genome of Crinalium epipsammum PCC 9333.</title>
        <authorList>
            <consortium name="US DOE Joint Genome Institute"/>
            <person name="Gugger M."/>
            <person name="Coursin T."/>
            <person name="Rippka R."/>
            <person name="Tandeau De Marsac N."/>
            <person name="Huntemann M."/>
            <person name="Wei C.-L."/>
            <person name="Han J."/>
            <person name="Detter J.C."/>
            <person name="Han C."/>
            <person name="Tapia R."/>
            <person name="Davenport K."/>
            <person name="Daligault H."/>
            <person name="Erkkila T."/>
            <person name="Gu W."/>
            <person name="Munk A.C.C."/>
            <person name="Teshima H."/>
            <person name="Xu Y."/>
            <person name="Chain P."/>
            <person name="Chen A."/>
            <person name="Krypides N."/>
            <person name="Mavromatis K."/>
            <person name="Markowitz V."/>
            <person name="Szeto E."/>
            <person name="Ivanova N."/>
            <person name="Mikhailova N."/>
            <person name="Ovchinnikova G."/>
            <person name="Pagani I."/>
            <person name="Pati A."/>
            <person name="Goodwin L."/>
            <person name="Peters L."/>
            <person name="Pitluck S."/>
            <person name="Woyke T."/>
            <person name="Kerfeld C."/>
        </authorList>
    </citation>
    <scope>NUCLEOTIDE SEQUENCE [LARGE SCALE GENOMIC DNA]</scope>
    <source>
        <strain evidence="2 3">PCC 9333</strain>
    </source>
</reference>
<dbReference type="KEGG" id="cep:Cri9333_4041"/>
<organism evidence="2 3">
    <name type="scientific">Crinalium epipsammum PCC 9333</name>
    <dbReference type="NCBI Taxonomy" id="1173022"/>
    <lineage>
        <taxon>Bacteria</taxon>
        <taxon>Bacillati</taxon>
        <taxon>Cyanobacteriota</taxon>
        <taxon>Cyanophyceae</taxon>
        <taxon>Gomontiellales</taxon>
        <taxon>Gomontiellaceae</taxon>
        <taxon>Crinalium</taxon>
    </lineage>
</organism>
<dbReference type="Proteomes" id="UP000010472">
    <property type="component" value="Chromosome"/>
</dbReference>
<dbReference type="HOGENOM" id="CLU_2878320_0_0_3"/>
<keyword evidence="3" id="KW-1185">Reference proteome</keyword>
<dbReference type="EMBL" id="CP003620">
    <property type="protein sequence ID" value="AFZ14846.1"/>
    <property type="molecule type" value="Genomic_DNA"/>
</dbReference>
<proteinExistence type="predicted"/>
<evidence type="ECO:0000256" key="1">
    <source>
        <dbReference type="SAM" id="Phobius"/>
    </source>
</evidence>
<sequence length="63" mass="7170">MQDYQSGSINQQRLHQELNNWNPKLRFALRVSGLGLILLLLPIAAAVYNYCVGHITFKNPPFS</sequence>
<name>K9W3R1_9CYAN</name>
<evidence type="ECO:0000313" key="2">
    <source>
        <dbReference type="EMBL" id="AFZ14846.1"/>
    </source>
</evidence>